<evidence type="ECO:0000256" key="5">
    <source>
        <dbReference type="ARBA" id="ARBA00022741"/>
    </source>
</evidence>
<dbReference type="EMBL" id="LCAG01000007">
    <property type="protein sequence ID" value="KKR87103.1"/>
    <property type="molecule type" value="Genomic_DNA"/>
</dbReference>
<accession>A0A0G0UDX8</accession>
<dbReference type="SUPFAM" id="SSF52374">
    <property type="entry name" value="Nucleotidylyl transferase"/>
    <property type="match status" value="1"/>
</dbReference>
<evidence type="ECO:0000256" key="11">
    <source>
        <dbReference type="RuleBase" id="RU363038"/>
    </source>
</evidence>
<comment type="subunit">
    <text evidence="10">Monomer.</text>
</comment>
<comment type="similarity">
    <text evidence="2 10 11">Belongs to the class-I aminoacyl-tRNA synthetase family.</text>
</comment>
<dbReference type="GO" id="GO:0006420">
    <property type="term" value="P:arginyl-tRNA aminoacylation"/>
    <property type="evidence" value="ECO:0007669"/>
    <property type="project" value="UniProtKB-UniRule"/>
</dbReference>
<keyword evidence="7 10" id="KW-0648">Protein biosynthesis</keyword>
<gene>
    <name evidence="10" type="primary">argS</name>
    <name evidence="14" type="ORF">UU34_C0007G0006</name>
</gene>
<dbReference type="SUPFAM" id="SSF47323">
    <property type="entry name" value="Anticodon-binding domain of a subclass of class I aminoacyl-tRNA synthetases"/>
    <property type="match status" value="1"/>
</dbReference>
<dbReference type="PANTHER" id="PTHR11956">
    <property type="entry name" value="ARGINYL-TRNA SYNTHETASE"/>
    <property type="match status" value="1"/>
</dbReference>
<dbReference type="FunFam" id="1.10.730.10:FF:000008">
    <property type="entry name" value="Arginine--tRNA ligase"/>
    <property type="match status" value="1"/>
</dbReference>
<evidence type="ECO:0000256" key="9">
    <source>
        <dbReference type="ARBA" id="ARBA00049339"/>
    </source>
</evidence>
<dbReference type="CDD" id="cd00671">
    <property type="entry name" value="ArgRS_core"/>
    <property type="match status" value="1"/>
</dbReference>
<dbReference type="InterPro" id="IPR009080">
    <property type="entry name" value="tRNAsynth_Ia_anticodon-bd"/>
</dbReference>
<evidence type="ECO:0000256" key="6">
    <source>
        <dbReference type="ARBA" id="ARBA00022840"/>
    </source>
</evidence>
<keyword evidence="5 10" id="KW-0547">Nucleotide-binding</keyword>
<evidence type="ECO:0000259" key="12">
    <source>
        <dbReference type="SMART" id="SM00836"/>
    </source>
</evidence>
<evidence type="ECO:0000256" key="4">
    <source>
        <dbReference type="ARBA" id="ARBA00022598"/>
    </source>
</evidence>
<keyword evidence="3 10" id="KW-0963">Cytoplasm</keyword>
<evidence type="ECO:0000256" key="7">
    <source>
        <dbReference type="ARBA" id="ARBA00022917"/>
    </source>
</evidence>
<evidence type="ECO:0000256" key="8">
    <source>
        <dbReference type="ARBA" id="ARBA00023146"/>
    </source>
</evidence>
<name>A0A0G0UDX8_9BACT</name>
<proteinExistence type="inferred from homology"/>
<evidence type="ECO:0000256" key="10">
    <source>
        <dbReference type="HAMAP-Rule" id="MF_00123"/>
    </source>
</evidence>
<dbReference type="Pfam" id="PF03485">
    <property type="entry name" value="Arg_tRNA_synt_N"/>
    <property type="match status" value="1"/>
</dbReference>
<dbReference type="PRINTS" id="PR01038">
    <property type="entry name" value="TRNASYNTHARG"/>
</dbReference>
<dbReference type="GO" id="GO:0005737">
    <property type="term" value="C:cytoplasm"/>
    <property type="evidence" value="ECO:0007669"/>
    <property type="project" value="UniProtKB-SubCell"/>
</dbReference>
<evidence type="ECO:0000313" key="15">
    <source>
        <dbReference type="Proteomes" id="UP000034854"/>
    </source>
</evidence>
<keyword evidence="4 10" id="KW-0436">Ligase</keyword>
<protein>
    <recommendedName>
        <fullName evidence="10">Arginine--tRNA ligase</fullName>
        <ecNumber evidence="10">6.1.1.19</ecNumber>
    </recommendedName>
    <alternativeName>
        <fullName evidence="10">Arginyl-tRNA synthetase</fullName>
        <shortName evidence="10">ArgRS</shortName>
    </alternativeName>
</protein>
<dbReference type="NCBIfam" id="TIGR00456">
    <property type="entry name" value="argS"/>
    <property type="match status" value="1"/>
</dbReference>
<evidence type="ECO:0000256" key="1">
    <source>
        <dbReference type="ARBA" id="ARBA00004496"/>
    </source>
</evidence>
<dbReference type="SMART" id="SM01016">
    <property type="entry name" value="Arg_tRNA_synt_N"/>
    <property type="match status" value="1"/>
</dbReference>
<evidence type="ECO:0000259" key="13">
    <source>
        <dbReference type="SMART" id="SM01016"/>
    </source>
</evidence>
<keyword evidence="8 10" id="KW-0030">Aminoacyl-tRNA synthetase</keyword>
<comment type="caution">
    <text evidence="10">Lacks conserved residue(s) required for the propagation of feature annotation.</text>
</comment>
<dbReference type="GO" id="GO:0005524">
    <property type="term" value="F:ATP binding"/>
    <property type="evidence" value="ECO:0007669"/>
    <property type="project" value="UniProtKB-UniRule"/>
</dbReference>
<dbReference type="GO" id="GO:0004814">
    <property type="term" value="F:arginine-tRNA ligase activity"/>
    <property type="evidence" value="ECO:0007669"/>
    <property type="project" value="UniProtKB-UniRule"/>
</dbReference>
<dbReference type="InterPro" id="IPR014729">
    <property type="entry name" value="Rossmann-like_a/b/a_fold"/>
</dbReference>
<dbReference type="SMART" id="SM00836">
    <property type="entry name" value="DALR_1"/>
    <property type="match status" value="1"/>
</dbReference>
<dbReference type="InterPro" id="IPR001278">
    <property type="entry name" value="Arg-tRNA-ligase"/>
</dbReference>
<dbReference type="Gene3D" id="3.40.50.620">
    <property type="entry name" value="HUPs"/>
    <property type="match status" value="1"/>
</dbReference>
<organism evidence="14 15">
    <name type="scientific">Candidatus Curtissbacteria bacterium GW2011_GWA1_41_11</name>
    <dbReference type="NCBI Taxonomy" id="1618409"/>
    <lineage>
        <taxon>Bacteria</taxon>
        <taxon>Candidatus Curtissiibacteriota</taxon>
    </lineage>
</organism>
<sequence>MVKQQLLEDLKWAVEDLGFSGDDIVISSPQNPSFGDYTANIALQLAKQKLKNCKQTPMEIANEIVSDLRTLSYLSDIEIKEPGFINFFIKPEFLTKDLEEILEKGKDFGRSESGKGKKASVEFVSANPTGPMHFGNARGGPIGDTLASVLEFCGYEVMRDYYHNDIGSQVDKLGESIVNVAQGQKLEDQEYKGEYVKELAKEIKTDDPKQASKQALEILLKENLDVAKEMGIKFDRVSYESEFLGSSQTKKALMVLEEKDVLKKQEGAVWFAPGDEFLKDRESVVIKSDGNYTYFTNDIAYHNLKFSQGTDLVVDILGANHHGHVPRLKAAVSVLGFDVSNFHVVLYQWVRFKRGGEIVKMSKRAGTFITVREILEEIGKDPLKFFILMYDANSPIDFDLELAKQQSNKNPVFYVQYAFARMANILRKVKSEKCNPSTVLGARVQSCGILNKKEELELIKHLSYFPDLIEEVARNYQVQHLTTYAITLADLFHKFYENCRVLNAENEELKTARLSLVLASKLVLANVLGIMGIDAPERM</sequence>
<comment type="catalytic activity">
    <reaction evidence="9 10">
        <text>tRNA(Arg) + L-arginine + ATP = L-arginyl-tRNA(Arg) + AMP + diphosphate</text>
        <dbReference type="Rhea" id="RHEA:20301"/>
        <dbReference type="Rhea" id="RHEA-COMP:9658"/>
        <dbReference type="Rhea" id="RHEA-COMP:9673"/>
        <dbReference type="ChEBI" id="CHEBI:30616"/>
        <dbReference type="ChEBI" id="CHEBI:32682"/>
        <dbReference type="ChEBI" id="CHEBI:33019"/>
        <dbReference type="ChEBI" id="CHEBI:78442"/>
        <dbReference type="ChEBI" id="CHEBI:78513"/>
        <dbReference type="ChEBI" id="CHEBI:456215"/>
        <dbReference type="EC" id="6.1.1.19"/>
    </reaction>
</comment>
<dbReference type="PANTHER" id="PTHR11956:SF5">
    <property type="entry name" value="ARGININE--TRNA LIGASE, CYTOPLASMIC"/>
    <property type="match status" value="1"/>
</dbReference>
<keyword evidence="6 10" id="KW-0067">ATP-binding</keyword>
<dbReference type="Gene3D" id="3.30.1360.70">
    <property type="entry name" value="Arginyl tRNA synthetase N-terminal domain"/>
    <property type="match status" value="1"/>
</dbReference>
<dbReference type="InterPro" id="IPR005148">
    <property type="entry name" value="Arg-tRNA-synth_N"/>
</dbReference>
<dbReference type="InterPro" id="IPR035684">
    <property type="entry name" value="ArgRS_core"/>
</dbReference>
<dbReference type="Pfam" id="PF00750">
    <property type="entry name" value="tRNA-synt_1d"/>
    <property type="match status" value="1"/>
</dbReference>
<evidence type="ECO:0000313" key="14">
    <source>
        <dbReference type="EMBL" id="KKR87103.1"/>
    </source>
</evidence>
<feature type="domain" description="DALR anticodon binding" evidence="12">
    <location>
        <begin position="415"/>
        <end position="539"/>
    </location>
</feature>
<dbReference type="InterPro" id="IPR036695">
    <property type="entry name" value="Arg-tRNA-synth_N_sf"/>
</dbReference>
<comment type="subcellular location">
    <subcellularLocation>
        <location evidence="1 10">Cytoplasm</location>
    </subcellularLocation>
</comment>
<dbReference type="Proteomes" id="UP000034854">
    <property type="component" value="Unassembled WGS sequence"/>
</dbReference>
<dbReference type="AlphaFoldDB" id="A0A0G0UDX8"/>
<dbReference type="HAMAP" id="MF_00123">
    <property type="entry name" value="Arg_tRNA_synth"/>
    <property type="match status" value="1"/>
</dbReference>
<dbReference type="SUPFAM" id="SSF55190">
    <property type="entry name" value="Arginyl-tRNA synthetase (ArgRS), N-terminal 'additional' domain"/>
    <property type="match status" value="1"/>
</dbReference>
<feature type="domain" description="Arginyl tRNA synthetase N-terminal" evidence="13">
    <location>
        <begin position="4"/>
        <end position="89"/>
    </location>
</feature>
<dbReference type="Gene3D" id="1.10.730.10">
    <property type="entry name" value="Isoleucyl-tRNA Synthetase, Domain 1"/>
    <property type="match status" value="1"/>
</dbReference>
<dbReference type="EC" id="6.1.1.19" evidence="10"/>
<reference evidence="14 15" key="1">
    <citation type="journal article" date="2015" name="Nature">
        <title>rRNA introns, odd ribosomes, and small enigmatic genomes across a large radiation of phyla.</title>
        <authorList>
            <person name="Brown C.T."/>
            <person name="Hug L.A."/>
            <person name="Thomas B.C."/>
            <person name="Sharon I."/>
            <person name="Castelle C.J."/>
            <person name="Singh A."/>
            <person name="Wilkins M.J."/>
            <person name="Williams K.H."/>
            <person name="Banfield J.F."/>
        </authorList>
    </citation>
    <scope>NUCLEOTIDE SEQUENCE [LARGE SCALE GENOMIC DNA]</scope>
</reference>
<dbReference type="PATRIC" id="fig|1618409.3.peg.168"/>
<evidence type="ECO:0000256" key="3">
    <source>
        <dbReference type="ARBA" id="ARBA00022490"/>
    </source>
</evidence>
<evidence type="ECO:0000256" key="2">
    <source>
        <dbReference type="ARBA" id="ARBA00005594"/>
    </source>
</evidence>
<dbReference type="Pfam" id="PF05746">
    <property type="entry name" value="DALR_1"/>
    <property type="match status" value="1"/>
</dbReference>
<comment type="caution">
    <text evidence="14">The sequence shown here is derived from an EMBL/GenBank/DDBJ whole genome shotgun (WGS) entry which is preliminary data.</text>
</comment>
<dbReference type="InterPro" id="IPR008909">
    <property type="entry name" value="DALR_anticod-bd"/>
</dbReference>